<dbReference type="Gene3D" id="1.10.443.30">
    <property type="entry name" value="Telomere resolvase"/>
    <property type="match status" value="1"/>
</dbReference>
<evidence type="ECO:0000259" key="1">
    <source>
        <dbReference type="Pfam" id="PF16684"/>
    </source>
</evidence>
<dbReference type="EMBL" id="MN740557">
    <property type="protein sequence ID" value="QHU33390.1"/>
    <property type="molecule type" value="Genomic_DNA"/>
</dbReference>
<evidence type="ECO:0000313" key="2">
    <source>
        <dbReference type="EMBL" id="QHU33390.1"/>
    </source>
</evidence>
<reference evidence="2" key="1">
    <citation type="journal article" date="2020" name="Nature">
        <title>Giant virus diversity and host interactions through global metagenomics.</title>
        <authorList>
            <person name="Schulz F."/>
            <person name="Roux S."/>
            <person name="Paez-Espino D."/>
            <person name="Jungbluth S."/>
            <person name="Walsh D.A."/>
            <person name="Denef V.J."/>
            <person name="McMahon K.D."/>
            <person name="Konstantinidis K.T."/>
            <person name="Eloe-Fadrosh E.A."/>
            <person name="Kyrpides N.C."/>
            <person name="Woyke T."/>
        </authorList>
    </citation>
    <scope>NUCLEOTIDE SEQUENCE</scope>
    <source>
        <strain evidence="2">GVMAG-S-1016704-121</strain>
    </source>
</reference>
<accession>A0A6C0LSN5</accession>
<dbReference type="Pfam" id="PF16684">
    <property type="entry name" value="ResT-TelK_cat"/>
    <property type="match status" value="1"/>
</dbReference>
<feature type="domain" description="Telomere resolvase ResT/TelK catalytic" evidence="1">
    <location>
        <begin position="188"/>
        <end position="343"/>
    </location>
</feature>
<name>A0A6C0LSN5_9ZZZZ</name>
<sequence>MNLKDYANMLLRGDDGKSVVDLMLEEIEHKCSVRVAMTSVRNLILQGSDPRRFHPKHAANIKALKELGKTATVTTKQKLKTFISGDLKYKYNAKRKVRKQGYYFDDEEMDTILKGIEIFPDNMKTFVLPKEIARECIQIAQHNLQVANENIKIIKNTTININICIDYIEFAIKESAKRNPEYIVSDKKLGTCLLAMSGRRTSEIFNGKSRFKKGKTQTTVIFDGQLKRNNAGQESIDKSYEIPLLCYSDIFIKGFNTLRKLQNYQEFTNKEVNAKYSTNVKYWSSKLFPIVPGRKSTDEEVTPHDLRRIYVVAIFEMYNYEDVRIGINSVAKKILGHTSIDTSINYLSIRLNGITASFPDEYRLDLSSGNRKIKKRRI</sequence>
<dbReference type="InterPro" id="IPR032047">
    <property type="entry name" value="ResT/TelK_cat"/>
</dbReference>
<protein>
    <recommendedName>
        <fullName evidence="1">Telomere resolvase ResT/TelK catalytic domain-containing protein</fullName>
    </recommendedName>
</protein>
<dbReference type="AlphaFoldDB" id="A0A6C0LSN5"/>
<proteinExistence type="predicted"/>
<dbReference type="InterPro" id="IPR038280">
    <property type="entry name" value="ResT/TelK_cat_sf"/>
</dbReference>
<organism evidence="2">
    <name type="scientific">viral metagenome</name>
    <dbReference type="NCBI Taxonomy" id="1070528"/>
    <lineage>
        <taxon>unclassified sequences</taxon>
        <taxon>metagenomes</taxon>
        <taxon>organismal metagenomes</taxon>
    </lineage>
</organism>